<accession>A0A6S6QRB5</accession>
<dbReference type="GO" id="GO:0006310">
    <property type="term" value="P:DNA recombination"/>
    <property type="evidence" value="ECO:0007669"/>
    <property type="project" value="UniProtKB-UniRule"/>
</dbReference>
<evidence type="ECO:0000256" key="4">
    <source>
        <dbReference type="ARBA" id="ARBA00023172"/>
    </source>
</evidence>
<dbReference type="EMBL" id="AP023367">
    <property type="protein sequence ID" value="BCJ93154.1"/>
    <property type="molecule type" value="Genomic_DNA"/>
</dbReference>
<evidence type="ECO:0000256" key="7">
    <source>
        <dbReference type="HAMAP-Rule" id="MF_00201"/>
    </source>
</evidence>
<evidence type="ECO:0000256" key="6">
    <source>
        <dbReference type="ARBA" id="ARBA00033409"/>
    </source>
</evidence>
<dbReference type="PANTHER" id="PTHR33991">
    <property type="entry name" value="DNA REPAIR PROTEIN RECO"/>
    <property type="match status" value="1"/>
</dbReference>
<dbReference type="InterPro" id="IPR042242">
    <property type="entry name" value="RecO_C"/>
</dbReference>
<evidence type="ECO:0000256" key="2">
    <source>
        <dbReference type="ARBA" id="ARBA00021310"/>
    </source>
</evidence>
<dbReference type="InterPro" id="IPR037278">
    <property type="entry name" value="ARFGAP/RecO"/>
</dbReference>
<proteinExistence type="inferred from homology"/>
<dbReference type="InterPro" id="IPR022572">
    <property type="entry name" value="DNA_rep/recomb_RecO_N"/>
</dbReference>
<dbReference type="RefSeq" id="WP_243167990.1">
    <property type="nucleotide sequence ID" value="NZ_AP023367.1"/>
</dbReference>
<dbReference type="Gene3D" id="1.20.1440.120">
    <property type="entry name" value="Recombination protein O, C-terminal domain"/>
    <property type="match status" value="1"/>
</dbReference>
<evidence type="ECO:0000313" key="8">
    <source>
        <dbReference type="EMBL" id="BCJ93154.1"/>
    </source>
</evidence>
<keyword evidence="5 7" id="KW-0234">DNA repair</keyword>
<dbReference type="KEGG" id="acel:acsn021_07230"/>
<dbReference type="GO" id="GO:0043590">
    <property type="term" value="C:bacterial nucleoid"/>
    <property type="evidence" value="ECO:0007669"/>
    <property type="project" value="TreeGrafter"/>
</dbReference>
<keyword evidence="9" id="KW-1185">Reference proteome</keyword>
<dbReference type="AlphaFoldDB" id="A0A6S6QRB5"/>
<protein>
    <recommendedName>
        <fullName evidence="2 7">DNA repair protein RecO</fullName>
    </recommendedName>
    <alternativeName>
        <fullName evidence="6 7">Recombination protein O</fullName>
    </alternativeName>
</protein>
<comment type="similarity">
    <text evidence="1 7">Belongs to the RecO family.</text>
</comment>
<organism evidence="8 9">
    <name type="scientific">Anaerocolumna cellulosilytica</name>
    <dbReference type="NCBI Taxonomy" id="433286"/>
    <lineage>
        <taxon>Bacteria</taxon>
        <taxon>Bacillati</taxon>
        <taxon>Bacillota</taxon>
        <taxon>Clostridia</taxon>
        <taxon>Lachnospirales</taxon>
        <taxon>Lachnospiraceae</taxon>
        <taxon>Anaerocolumna</taxon>
    </lineage>
</organism>
<comment type="function">
    <text evidence="7">Involved in DNA repair and RecF pathway recombination.</text>
</comment>
<dbReference type="SUPFAM" id="SSF50249">
    <property type="entry name" value="Nucleic acid-binding proteins"/>
    <property type="match status" value="1"/>
</dbReference>
<reference evidence="8 9" key="1">
    <citation type="journal article" date="2016" name="Int. J. Syst. Evol. Microbiol.">
        <title>Descriptions of Anaerotaenia torta gen. nov., sp. nov. and Anaerocolumna cellulosilytica gen. nov., sp. nov. isolated from a methanogenic reactor of cattle waste.</title>
        <authorList>
            <person name="Uek A."/>
            <person name="Ohtaki Y."/>
            <person name="Kaku N."/>
            <person name="Ueki K."/>
        </authorList>
    </citation>
    <scope>NUCLEOTIDE SEQUENCE [LARGE SCALE GENOMIC DNA]</scope>
    <source>
        <strain evidence="8 9">SN021</strain>
    </source>
</reference>
<dbReference type="NCBIfam" id="TIGR00613">
    <property type="entry name" value="reco"/>
    <property type="match status" value="1"/>
</dbReference>
<keyword evidence="4 7" id="KW-0233">DNA recombination</keyword>
<gene>
    <name evidence="7 8" type="primary">recO</name>
    <name evidence="8" type="ORF">acsn021_07230</name>
</gene>
<dbReference type="SUPFAM" id="SSF57863">
    <property type="entry name" value="ArfGap/RecO-like zinc finger"/>
    <property type="match status" value="1"/>
</dbReference>
<dbReference type="GO" id="GO:0006302">
    <property type="term" value="P:double-strand break repair"/>
    <property type="evidence" value="ECO:0007669"/>
    <property type="project" value="TreeGrafter"/>
</dbReference>
<dbReference type="HAMAP" id="MF_00201">
    <property type="entry name" value="RecO"/>
    <property type="match status" value="1"/>
</dbReference>
<dbReference type="PANTHER" id="PTHR33991:SF1">
    <property type="entry name" value="DNA REPAIR PROTEIN RECO"/>
    <property type="match status" value="1"/>
</dbReference>
<dbReference type="InterPro" id="IPR012340">
    <property type="entry name" value="NA-bd_OB-fold"/>
</dbReference>
<name>A0A6S6QRB5_9FIRM</name>
<dbReference type="Pfam" id="PF11967">
    <property type="entry name" value="RecO_N"/>
    <property type="match status" value="1"/>
</dbReference>
<evidence type="ECO:0000256" key="3">
    <source>
        <dbReference type="ARBA" id="ARBA00022763"/>
    </source>
</evidence>
<dbReference type="Proteomes" id="UP000515561">
    <property type="component" value="Chromosome"/>
</dbReference>
<evidence type="ECO:0000256" key="5">
    <source>
        <dbReference type="ARBA" id="ARBA00023204"/>
    </source>
</evidence>
<keyword evidence="3 7" id="KW-0227">DNA damage</keyword>
<evidence type="ECO:0000256" key="1">
    <source>
        <dbReference type="ARBA" id="ARBA00007452"/>
    </source>
</evidence>
<dbReference type="InterPro" id="IPR003717">
    <property type="entry name" value="RecO"/>
</dbReference>
<dbReference type="Pfam" id="PF02565">
    <property type="entry name" value="RecO_C"/>
    <property type="match status" value="1"/>
</dbReference>
<dbReference type="Gene3D" id="2.40.50.140">
    <property type="entry name" value="Nucleic acid-binding proteins"/>
    <property type="match status" value="1"/>
</dbReference>
<sequence length="246" mass="28244">MLTTAVMGMVLSAMPIGDYDKRLVLLTKEKGKITTFAKGARKPSSAFLACSQPFSFGEFVLYEGRSSYNIMSVEIKNYFEELRKDMEGAYYGMYFCELTDYFAHENEDGTEYLKLLYQSLRAFGQEQIGRKLIRRIFELRILALNGEAPQVFQCVKCRKTEDIYNFNSNAGGMICTECGKNIGKGLFISDSTLYTLQYIITSPIEKLYTFTVTEAVLQELIECMEAYTRIYIEKPMKSLELLEKLF</sequence>
<evidence type="ECO:0000313" key="9">
    <source>
        <dbReference type="Proteomes" id="UP000515561"/>
    </source>
</evidence>